<dbReference type="InterPro" id="IPR036291">
    <property type="entry name" value="NAD(P)-bd_dom_sf"/>
</dbReference>
<dbReference type="Pfam" id="PF13561">
    <property type="entry name" value="adh_short_C2"/>
    <property type="match status" value="1"/>
</dbReference>
<dbReference type="PRINTS" id="PR00081">
    <property type="entry name" value="GDHRDH"/>
</dbReference>
<dbReference type="EMBL" id="JBHSKJ010000001">
    <property type="protein sequence ID" value="MFC5143445.1"/>
    <property type="molecule type" value="Genomic_DNA"/>
</dbReference>
<dbReference type="GO" id="GO:0003858">
    <property type="term" value="F:3-hydroxybutyrate dehydrogenase activity"/>
    <property type="evidence" value="ECO:0007669"/>
    <property type="project" value="UniProtKB-EC"/>
</dbReference>
<name>A0ABV9ZT40_9ACTN</name>
<dbReference type="EC" id="1.1.1.30" evidence="3"/>
<organism evidence="3 4">
    <name type="scientific">Streptomyces aureoversilis</name>
    <dbReference type="NCBI Taxonomy" id="67277"/>
    <lineage>
        <taxon>Bacteria</taxon>
        <taxon>Bacillati</taxon>
        <taxon>Actinomycetota</taxon>
        <taxon>Actinomycetes</taxon>
        <taxon>Kitasatosporales</taxon>
        <taxon>Streptomycetaceae</taxon>
        <taxon>Streptomyces</taxon>
    </lineage>
</organism>
<feature type="region of interest" description="Disordered" evidence="2">
    <location>
        <begin position="1"/>
        <end position="32"/>
    </location>
</feature>
<dbReference type="SUPFAM" id="SSF51735">
    <property type="entry name" value="NAD(P)-binding Rossmann-fold domains"/>
    <property type="match status" value="1"/>
</dbReference>
<evidence type="ECO:0000256" key="2">
    <source>
        <dbReference type="SAM" id="MobiDB-lite"/>
    </source>
</evidence>
<dbReference type="PRINTS" id="PR00080">
    <property type="entry name" value="SDRFAMILY"/>
</dbReference>
<dbReference type="Gene3D" id="3.40.50.720">
    <property type="entry name" value="NAD(P)-binding Rossmann-like Domain"/>
    <property type="match status" value="1"/>
</dbReference>
<evidence type="ECO:0000313" key="3">
    <source>
        <dbReference type="EMBL" id="MFC5143445.1"/>
    </source>
</evidence>
<evidence type="ECO:0000313" key="4">
    <source>
        <dbReference type="Proteomes" id="UP001596222"/>
    </source>
</evidence>
<protein>
    <submittedName>
        <fullName evidence="3">3-hydroxybutyrate dehydrogenase</fullName>
        <ecNumber evidence="3">1.1.1.30</ecNumber>
    </submittedName>
</protein>
<dbReference type="Proteomes" id="UP001596222">
    <property type="component" value="Unassembled WGS sequence"/>
</dbReference>
<gene>
    <name evidence="3" type="ORF">ACFPP6_01830</name>
</gene>
<sequence length="287" mass="29763">MTASHSPHPRKPVNPLNSPPPPQPSDPRPHPVATALDLRGRTALVTGAAGGIGAACALRLAAAGARVRALDRDAPGLDALRTRAACLPGAVESVLLDLTDLDAAEEAAAGTDILVNNAGTQLVRPIQDFPPEGFRAVLTLLLEAPFRLLRGALPHMYERGWGRVVNISSVHGLRGSAYKSAYVAAKHGLEGLSKVTALEGAPHGVTSNCVSPGYVRTPLVEKQLADQAALHDIPAESVLTGVLLADSALKRLIEPGEVAEAVAYLCGPHASFITGSTLTMDGGWTAH</sequence>
<proteinExistence type="inferred from homology"/>
<dbReference type="InterPro" id="IPR020904">
    <property type="entry name" value="Sc_DH/Rdtase_CS"/>
</dbReference>
<dbReference type="PANTHER" id="PTHR42879:SF2">
    <property type="entry name" value="3-OXOACYL-[ACYL-CARRIER-PROTEIN] REDUCTASE FABG"/>
    <property type="match status" value="1"/>
</dbReference>
<keyword evidence="3" id="KW-0560">Oxidoreductase</keyword>
<dbReference type="InterPro" id="IPR011294">
    <property type="entry name" value="3-OHbutyrate_DH"/>
</dbReference>
<reference evidence="4" key="1">
    <citation type="journal article" date="2019" name="Int. J. Syst. Evol. Microbiol.">
        <title>The Global Catalogue of Microorganisms (GCM) 10K type strain sequencing project: providing services to taxonomists for standard genome sequencing and annotation.</title>
        <authorList>
            <consortium name="The Broad Institute Genomics Platform"/>
            <consortium name="The Broad Institute Genome Sequencing Center for Infectious Disease"/>
            <person name="Wu L."/>
            <person name="Ma J."/>
        </authorList>
    </citation>
    <scope>NUCLEOTIDE SEQUENCE [LARGE SCALE GENOMIC DNA]</scope>
    <source>
        <strain evidence="4">CGMCC 4.1641</strain>
    </source>
</reference>
<accession>A0ABV9ZT40</accession>
<evidence type="ECO:0000256" key="1">
    <source>
        <dbReference type="ARBA" id="ARBA00006484"/>
    </source>
</evidence>
<comment type="caution">
    <text evidence="3">The sequence shown here is derived from an EMBL/GenBank/DDBJ whole genome shotgun (WGS) entry which is preliminary data.</text>
</comment>
<dbReference type="PROSITE" id="PS00061">
    <property type="entry name" value="ADH_SHORT"/>
    <property type="match status" value="1"/>
</dbReference>
<dbReference type="RefSeq" id="WP_382036259.1">
    <property type="nucleotide sequence ID" value="NZ_JBHSKJ010000001.1"/>
</dbReference>
<keyword evidence="4" id="KW-1185">Reference proteome</keyword>
<feature type="compositionally biased region" description="Pro residues" evidence="2">
    <location>
        <begin position="17"/>
        <end position="26"/>
    </location>
</feature>
<dbReference type="NCBIfam" id="NF009093">
    <property type="entry name" value="PRK12429.1"/>
    <property type="match status" value="1"/>
</dbReference>
<comment type="similarity">
    <text evidence="1">Belongs to the short-chain dehydrogenases/reductases (SDR) family.</text>
</comment>
<dbReference type="InterPro" id="IPR050259">
    <property type="entry name" value="SDR"/>
</dbReference>
<dbReference type="PANTHER" id="PTHR42879">
    <property type="entry name" value="3-OXOACYL-(ACYL-CARRIER-PROTEIN) REDUCTASE"/>
    <property type="match status" value="1"/>
</dbReference>
<dbReference type="InterPro" id="IPR002347">
    <property type="entry name" value="SDR_fam"/>
</dbReference>
<dbReference type="NCBIfam" id="TIGR01963">
    <property type="entry name" value="PHB_DH"/>
    <property type="match status" value="1"/>
</dbReference>